<keyword evidence="7" id="KW-1185">Reference proteome</keyword>
<evidence type="ECO:0000256" key="4">
    <source>
        <dbReference type="SAM" id="MobiDB-lite"/>
    </source>
</evidence>
<name>A0A2T5G0R5_9SPHN</name>
<dbReference type="InterPro" id="IPR000843">
    <property type="entry name" value="HTH_LacI"/>
</dbReference>
<sequence>MLSIDERAGQDLAEDQDKPRDPSRPPTMADIAKLAGVTAITVSRALKDNTVVALETRERIRRIAAEQGYRLNVDARRLRLKRSHTIAVIVDMRATSERPMSGPYPLGLIGGILQRLSERRYSMLLTTLKTLDRDGIGHADGAILLGQGANDAAVQLLEQYSVPFVVWGAGHGGRNHVFVGSDNIEAGKTVAARFYRQGRTAPLFLGDPDYPEISDRFDGFASAFDGREVRLVRCAFDFAEARRKIGRLLDAGEQVDAILAANDLMAAGALRAATDRGLNVPEQLSIVGFDDSPVALTTEPPLTSVAQNWSEGGLILADRILAVVAGKRTTSHSLPTALVERQT</sequence>
<keyword evidence="3" id="KW-0804">Transcription</keyword>
<evidence type="ECO:0000313" key="6">
    <source>
        <dbReference type="EMBL" id="PTQ12732.1"/>
    </source>
</evidence>
<comment type="caution">
    <text evidence="6">The sequence shown here is derived from an EMBL/GenBank/DDBJ whole genome shotgun (WGS) entry which is preliminary data.</text>
</comment>
<organism evidence="6 7">
    <name type="scientific">Sphingomonas oleivorans</name>
    <dbReference type="NCBI Taxonomy" id="1735121"/>
    <lineage>
        <taxon>Bacteria</taxon>
        <taxon>Pseudomonadati</taxon>
        <taxon>Pseudomonadota</taxon>
        <taxon>Alphaproteobacteria</taxon>
        <taxon>Sphingomonadales</taxon>
        <taxon>Sphingomonadaceae</taxon>
        <taxon>Sphingomonas</taxon>
    </lineage>
</organism>
<feature type="domain" description="HTH lacI-type" evidence="5">
    <location>
        <begin position="26"/>
        <end position="80"/>
    </location>
</feature>
<dbReference type="PANTHER" id="PTHR30146:SF120">
    <property type="entry name" value="ALANINE RACEMASE"/>
    <property type="match status" value="1"/>
</dbReference>
<protein>
    <submittedName>
        <fullName evidence="6">LacI family transcriptional regulator</fullName>
    </submittedName>
</protein>
<feature type="region of interest" description="Disordered" evidence="4">
    <location>
        <begin position="1"/>
        <end position="26"/>
    </location>
</feature>
<keyword evidence="2" id="KW-0238">DNA-binding</keyword>
<gene>
    <name evidence="6" type="ORF">CLG96_00810</name>
</gene>
<dbReference type="GO" id="GO:0000976">
    <property type="term" value="F:transcription cis-regulatory region binding"/>
    <property type="evidence" value="ECO:0007669"/>
    <property type="project" value="TreeGrafter"/>
</dbReference>
<evidence type="ECO:0000313" key="7">
    <source>
        <dbReference type="Proteomes" id="UP000244162"/>
    </source>
</evidence>
<dbReference type="OrthoDB" id="8433438at2"/>
<proteinExistence type="predicted"/>
<dbReference type="AlphaFoldDB" id="A0A2T5G0R5"/>
<dbReference type="InterPro" id="IPR028082">
    <property type="entry name" value="Peripla_BP_I"/>
</dbReference>
<dbReference type="PANTHER" id="PTHR30146">
    <property type="entry name" value="LACI-RELATED TRANSCRIPTIONAL REPRESSOR"/>
    <property type="match status" value="1"/>
</dbReference>
<dbReference type="GO" id="GO:0003700">
    <property type="term" value="F:DNA-binding transcription factor activity"/>
    <property type="evidence" value="ECO:0007669"/>
    <property type="project" value="TreeGrafter"/>
</dbReference>
<dbReference type="Gene3D" id="3.40.50.2300">
    <property type="match status" value="2"/>
</dbReference>
<dbReference type="Pfam" id="PF00356">
    <property type="entry name" value="LacI"/>
    <property type="match status" value="1"/>
</dbReference>
<dbReference type="RefSeq" id="WP_107965970.1">
    <property type="nucleotide sequence ID" value="NZ_NWBU01000004.1"/>
</dbReference>
<dbReference type="Pfam" id="PF13377">
    <property type="entry name" value="Peripla_BP_3"/>
    <property type="match status" value="1"/>
</dbReference>
<dbReference type="PROSITE" id="PS50932">
    <property type="entry name" value="HTH_LACI_2"/>
    <property type="match status" value="1"/>
</dbReference>
<keyword evidence="1" id="KW-0805">Transcription regulation</keyword>
<dbReference type="Proteomes" id="UP000244162">
    <property type="component" value="Unassembled WGS sequence"/>
</dbReference>
<dbReference type="SUPFAM" id="SSF47413">
    <property type="entry name" value="lambda repressor-like DNA-binding domains"/>
    <property type="match status" value="1"/>
</dbReference>
<dbReference type="PROSITE" id="PS00356">
    <property type="entry name" value="HTH_LACI_1"/>
    <property type="match status" value="1"/>
</dbReference>
<dbReference type="SMART" id="SM00354">
    <property type="entry name" value="HTH_LACI"/>
    <property type="match status" value="1"/>
</dbReference>
<dbReference type="CDD" id="cd01392">
    <property type="entry name" value="HTH_LacI"/>
    <property type="match status" value="1"/>
</dbReference>
<dbReference type="InterPro" id="IPR010982">
    <property type="entry name" value="Lambda_DNA-bd_dom_sf"/>
</dbReference>
<evidence type="ECO:0000256" key="2">
    <source>
        <dbReference type="ARBA" id="ARBA00023125"/>
    </source>
</evidence>
<dbReference type="EMBL" id="NWBU01000004">
    <property type="protein sequence ID" value="PTQ12732.1"/>
    <property type="molecule type" value="Genomic_DNA"/>
</dbReference>
<evidence type="ECO:0000256" key="1">
    <source>
        <dbReference type="ARBA" id="ARBA00023015"/>
    </source>
</evidence>
<feature type="compositionally biased region" description="Basic and acidic residues" evidence="4">
    <location>
        <begin position="1"/>
        <end position="23"/>
    </location>
</feature>
<dbReference type="SUPFAM" id="SSF53822">
    <property type="entry name" value="Periplasmic binding protein-like I"/>
    <property type="match status" value="1"/>
</dbReference>
<dbReference type="InterPro" id="IPR046335">
    <property type="entry name" value="LacI/GalR-like_sensor"/>
</dbReference>
<reference evidence="6 7" key="1">
    <citation type="submission" date="2017-09" db="EMBL/GenBank/DDBJ databases">
        <title>Sphingomonas panjinensis sp.nov., isolated from oil-contaminated soil.</title>
        <authorList>
            <person name="Wang L."/>
            <person name="Chen L."/>
        </authorList>
    </citation>
    <scope>NUCLEOTIDE SEQUENCE [LARGE SCALE GENOMIC DNA]</scope>
    <source>
        <strain evidence="6 7">FW-11</strain>
    </source>
</reference>
<evidence type="ECO:0000259" key="5">
    <source>
        <dbReference type="PROSITE" id="PS50932"/>
    </source>
</evidence>
<accession>A0A2T5G0R5</accession>
<evidence type="ECO:0000256" key="3">
    <source>
        <dbReference type="ARBA" id="ARBA00023163"/>
    </source>
</evidence>
<dbReference type="Gene3D" id="1.10.260.40">
    <property type="entry name" value="lambda repressor-like DNA-binding domains"/>
    <property type="match status" value="1"/>
</dbReference>